<evidence type="ECO:0000313" key="7">
    <source>
        <dbReference type="Proteomes" id="UP000309992"/>
    </source>
</evidence>
<evidence type="ECO:0000256" key="1">
    <source>
        <dbReference type="ARBA" id="ARBA00004496"/>
    </source>
</evidence>
<keyword evidence="7" id="KW-1185">Reference proteome</keyword>
<proteinExistence type="inferred from homology"/>
<feature type="region of interest" description="Disordered" evidence="5">
    <location>
        <begin position="150"/>
        <end position="182"/>
    </location>
</feature>
<sequence length="265" mass="28449">MLDQQVTLTTGTLLNLIRRRGAEPHTVLASTPVWEDEGARRAADERANLELQGYGLYGRGGLHSGLQATIEAVARPSLEYYGWINGGHDGQPLNYTLLAGSAGGEAFVLARNTDHEGVVLASIRPEELLDNFVAQIPRLAPGRGQALRVPKSQVTGGRRRSDSYGDGFSVMQSAAPSPAGAEADELRRVLGLPRLGGGSLYVAARSRSGRRERVERPLNYIDTSEGRWLTEEVPGSGEPLIAFTPGSPQAIVERLRHLGGRLPVG</sequence>
<dbReference type="RefSeq" id="WP_137092888.1">
    <property type="nucleotide sequence ID" value="NZ_SWMS01000001.1"/>
</dbReference>
<name>A0ABY2SBM5_9PSEU</name>
<protein>
    <submittedName>
        <fullName evidence="6">ESX secretion-associated protein EspG</fullName>
    </submittedName>
</protein>
<reference evidence="6 7" key="1">
    <citation type="journal article" date="2015" name="Antonie Van Leeuwenhoek">
        <title>Prauserella endophytica sp. nov., an endophytic actinobacterium isolated from Tamarix taklamakanensis.</title>
        <authorList>
            <person name="Liu J.M."/>
            <person name="Habden X."/>
            <person name="Guo L."/>
            <person name="Tuo L."/>
            <person name="Jiang Z.K."/>
            <person name="Liu S.W."/>
            <person name="Liu X.F."/>
            <person name="Chen L."/>
            <person name="Li R.F."/>
            <person name="Zhang Y.Q."/>
            <person name="Sun C.H."/>
        </authorList>
    </citation>
    <scope>NUCLEOTIDE SEQUENCE [LARGE SCALE GENOMIC DNA]</scope>
    <source>
        <strain evidence="6 7">CGMCC 4.7182</strain>
    </source>
</reference>
<comment type="subcellular location">
    <subcellularLocation>
        <location evidence="1">Cytoplasm</location>
    </subcellularLocation>
</comment>
<comment type="similarity">
    <text evidence="2">Belongs to the EspG family.</text>
</comment>
<evidence type="ECO:0000313" key="6">
    <source>
        <dbReference type="EMBL" id="TKG73294.1"/>
    </source>
</evidence>
<dbReference type="EMBL" id="SWMS01000001">
    <property type="protein sequence ID" value="TKG73294.1"/>
    <property type="molecule type" value="Genomic_DNA"/>
</dbReference>
<keyword evidence="4" id="KW-0143">Chaperone</keyword>
<dbReference type="Pfam" id="PF14011">
    <property type="entry name" value="ESX-1_EspG"/>
    <property type="match status" value="1"/>
</dbReference>
<comment type="caution">
    <text evidence="6">The sequence shown here is derived from an EMBL/GenBank/DDBJ whole genome shotgun (WGS) entry which is preliminary data.</text>
</comment>
<evidence type="ECO:0000256" key="2">
    <source>
        <dbReference type="ARBA" id="ARBA00006411"/>
    </source>
</evidence>
<dbReference type="InterPro" id="IPR025734">
    <property type="entry name" value="EspG"/>
</dbReference>
<evidence type="ECO:0000256" key="4">
    <source>
        <dbReference type="ARBA" id="ARBA00023186"/>
    </source>
</evidence>
<evidence type="ECO:0000256" key="3">
    <source>
        <dbReference type="ARBA" id="ARBA00022490"/>
    </source>
</evidence>
<evidence type="ECO:0000256" key="5">
    <source>
        <dbReference type="SAM" id="MobiDB-lite"/>
    </source>
</evidence>
<gene>
    <name evidence="6" type="ORF">FCN18_01525</name>
</gene>
<keyword evidence="3" id="KW-0963">Cytoplasm</keyword>
<dbReference type="Proteomes" id="UP000309992">
    <property type="component" value="Unassembled WGS sequence"/>
</dbReference>
<accession>A0ABY2SBM5</accession>
<organism evidence="6 7">
    <name type="scientific">Prauserella endophytica</name>
    <dbReference type="NCBI Taxonomy" id="1592324"/>
    <lineage>
        <taxon>Bacteria</taxon>
        <taxon>Bacillati</taxon>
        <taxon>Actinomycetota</taxon>
        <taxon>Actinomycetes</taxon>
        <taxon>Pseudonocardiales</taxon>
        <taxon>Pseudonocardiaceae</taxon>
        <taxon>Prauserella</taxon>
        <taxon>Prauserella coralliicola group</taxon>
    </lineage>
</organism>